<protein>
    <submittedName>
        <fullName evidence="1">Uncharacterized protein</fullName>
    </submittedName>
</protein>
<keyword evidence="2" id="KW-1185">Reference proteome</keyword>
<evidence type="ECO:0000313" key="1">
    <source>
        <dbReference type="EMBL" id="KAJ7384647.1"/>
    </source>
</evidence>
<accession>A0A9W9ZN30</accession>
<reference evidence="1" key="1">
    <citation type="submission" date="2023-01" db="EMBL/GenBank/DDBJ databases">
        <title>Genome assembly of the deep-sea coral Lophelia pertusa.</title>
        <authorList>
            <person name="Herrera S."/>
            <person name="Cordes E."/>
        </authorList>
    </citation>
    <scope>NUCLEOTIDE SEQUENCE</scope>
    <source>
        <strain evidence="1">USNM1676648</strain>
        <tissue evidence="1">Polyp</tissue>
    </source>
</reference>
<evidence type="ECO:0000313" key="2">
    <source>
        <dbReference type="Proteomes" id="UP001163046"/>
    </source>
</evidence>
<dbReference type="EMBL" id="MU825885">
    <property type="protein sequence ID" value="KAJ7384647.1"/>
    <property type="molecule type" value="Genomic_DNA"/>
</dbReference>
<proteinExistence type="predicted"/>
<name>A0A9W9ZN30_9CNID</name>
<sequence>LHNQEALFKMQGELITFDAIDEGYVTGISCPADLKLLIKPNAKVMIVWNVSEKVKKRYCWKVHWHQGRQA</sequence>
<dbReference type="AlphaFoldDB" id="A0A9W9ZN30"/>
<dbReference type="Proteomes" id="UP001163046">
    <property type="component" value="Unassembled WGS sequence"/>
</dbReference>
<dbReference type="OrthoDB" id="5989997at2759"/>
<feature type="non-terminal residue" evidence="1">
    <location>
        <position position="1"/>
    </location>
</feature>
<comment type="caution">
    <text evidence="1">The sequence shown here is derived from an EMBL/GenBank/DDBJ whole genome shotgun (WGS) entry which is preliminary data.</text>
</comment>
<organism evidence="1 2">
    <name type="scientific">Desmophyllum pertusum</name>
    <dbReference type="NCBI Taxonomy" id="174260"/>
    <lineage>
        <taxon>Eukaryota</taxon>
        <taxon>Metazoa</taxon>
        <taxon>Cnidaria</taxon>
        <taxon>Anthozoa</taxon>
        <taxon>Hexacorallia</taxon>
        <taxon>Scleractinia</taxon>
        <taxon>Caryophylliina</taxon>
        <taxon>Caryophylliidae</taxon>
        <taxon>Desmophyllum</taxon>
    </lineage>
</organism>
<gene>
    <name evidence="1" type="ORF">OS493_020226</name>
</gene>